<gene>
    <name evidence="2" type="ORF">DM868_10215</name>
</gene>
<dbReference type="EMBL" id="QKNX01000003">
    <property type="protein sequence ID" value="TKR25770.1"/>
    <property type="molecule type" value="Genomic_DNA"/>
</dbReference>
<evidence type="ECO:0000313" key="3">
    <source>
        <dbReference type="Proteomes" id="UP000308037"/>
    </source>
</evidence>
<dbReference type="PANTHER" id="PTHR34512">
    <property type="entry name" value="CELL SURFACE PROTEIN"/>
    <property type="match status" value="1"/>
</dbReference>
<keyword evidence="3" id="KW-1185">Reference proteome</keyword>
<dbReference type="InterPro" id="IPR015943">
    <property type="entry name" value="WD40/YVTN_repeat-like_dom_sf"/>
</dbReference>
<dbReference type="SUPFAM" id="SSF50998">
    <property type="entry name" value="Quinoprotein alcohol dehydrogenase-like"/>
    <property type="match status" value="2"/>
</dbReference>
<dbReference type="Pfam" id="PF13360">
    <property type="entry name" value="PQQ_2"/>
    <property type="match status" value="3"/>
</dbReference>
<reference evidence="2 3" key="1">
    <citation type="submission" date="2019-04" db="EMBL/GenBank/DDBJ databases">
        <title>Natronomonas sp. F20-122 a newhaloarchaeon isolated from a saline saltern of Isla Bacuta, Huelva, Spain.</title>
        <authorList>
            <person name="Duran-Viseras A."/>
            <person name="Sanchez-Porro C."/>
            <person name="Ventosa A."/>
        </authorList>
    </citation>
    <scope>NUCLEOTIDE SEQUENCE [LARGE SCALE GENOMIC DNA]</scope>
    <source>
        <strain evidence="2 3">F20-122</strain>
    </source>
</reference>
<dbReference type="Gene3D" id="2.130.10.10">
    <property type="entry name" value="YVTN repeat-like/Quinoprotein amine dehydrogenase"/>
    <property type="match status" value="2"/>
</dbReference>
<dbReference type="InterPro" id="IPR006311">
    <property type="entry name" value="TAT_signal"/>
</dbReference>
<name>A0A4U5J9G7_9EURY</name>
<accession>A0A4U5J9G7</accession>
<evidence type="ECO:0000313" key="2">
    <source>
        <dbReference type="EMBL" id="TKR25770.1"/>
    </source>
</evidence>
<dbReference type="PANTHER" id="PTHR34512:SF30">
    <property type="entry name" value="OUTER MEMBRANE PROTEIN ASSEMBLY FACTOR BAMB"/>
    <property type="match status" value="1"/>
</dbReference>
<dbReference type="RefSeq" id="WP_137276777.1">
    <property type="nucleotide sequence ID" value="NZ_QKNX01000003.1"/>
</dbReference>
<organism evidence="2 3">
    <name type="scientific">Natronomonas salsuginis</name>
    <dbReference type="NCBI Taxonomy" id="2217661"/>
    <lineage>
        <taxon>Archaea</taxon>
        <taxon>Methanobacteriati</taxon>
        <taxon>Methanobacteriota</taxon>
        <taxon>Stenosarchaea group</taxon>
        <taxon>Halobacteria</taxon>
        <taxon>Halobacteriales</taxon>
        <taxon>Natronomonadaceae</taxon>
        <taxon>Natronomonas</taxon>
    </lineage>
</organism>
<dbReference type="InterPro" id="IPR018391">
    <property type="entry name" value="PQQ_b-propeller_rpt"/>
</dbReference>
<protein>
    <submittedName>
        <fullName evidence="2">Cell shape-determining protein</fullName>
    </submittedName>
</protein>
<feature type="domain" description="Pyrrolo-quinoline quinone repeat" evidence="1">
    <location>
        <begin position="100"/>
        <end position="232"/>
    </location>
</feature>
<feature type="domain" description="Pyrrolo-quinoline quinone repeat" evidence="1">
    <location>
        <begin position="330"/>
        <end position="422"/>
    </location>
</feature>
<dbReference type="PROSITE" id="PS51318">
    <property type="entry name" value="TAT"/>
    <property type="match status" value="1"/>
</dbReference>
<evidence type="ECO:0000259" key="1">
    <source>
        <dbReference type="Pfam" id="PF13360"/>
    </source>
</evidence>
<sequence length="446" mass="48790">MSDRSDGGSGLTRRGALASLGALAVGSGAGWAHLRSDYDRTQADFDPALLPYDETYPDDDGITMFRQGLRRLGYYPDAVVAERVEIEWSMPVNGIGHTAAKSSPRPTPDGETVLIPSDTGMLHAVRPDGERLWSVETGASRGLGFHGTPLVVDGTAYIGGYDGSVYAYDVETGRRVWKTSNWRLDAAVAIGSSPAYWDGIIYVVAEYNFPWEPPSGKMWALDAATGQPLWKDGRLWGMPHPSTSIDPATERMLTGSNDGVCYAWEFPSLDPAWEFQTDGEIKGTIPTYEGHAFVGSWDGHFYCLDLRDGTEKWSFETGRVIMSNPGIDPDAGVVYMGSDDNRVYALDTETGEELWSTNVGGTVLGSLTVTSGTILVGSYDTHLYALDKTTGEVRWRVEGIGHVTSEAVPHGDRIFFAERGDISGYWDSDEPETLHERGRAYSLVRR</sequence>
<proteinExistence type="predicted"/>
<feature type="domain" description="Pyrrolo-quinoline quinone repeat" evidence="1">
    <location>
        <begin position="248"/>
        <end position="318"/>
    </location>
</feature>
<dbReference type="InterPro" id="IPR002372">
    <property type="entry name" value="PQQ_rpt_dom"/>
</dbReference>
<dbReference type="OrthoDB" id="145878at2157"/>
<dbReference type="Proteomes" id="UP000308037">
    <property type="component" value="Unassembled WGS sequence"/>
</dbReference>
<dbReference type="AlphaFoldDB" id="A0A4U5J9G7"/>
<dbReference type="InterPro" id="IPR011047">
    <property type="entry name" value="Quinoprotein_ADH-like_sf"/>
</dbReference>
<dbReference type="Gene3D" id="2.40.10.480">
    <property type="match status" value="1"/>
</dbReference>
<dbReference type="SMART" id="SM00564">
    <property type="entry name" value="PQQ"/>
    <property type="match status" value="6"/>
</dbReference>
<comment type="caution">
    <text evidence="2">The sequence shown here is derived from an EMBL/GenBank/DDBJ whole genome shotgun (WGS) entry which is preliminary data.</text>
</comment>